<accession>A0A1I2TCR8</accession>
<reference evidence="1 2" key="1">
    <citation type="submission" date="2016-10" db="EMBL/GenBank/DDBJ databases">
        <authorList>
            <person name="de Groot N.N."/>
        </authorList>
    </citation>
    <scope>NUCLEOTIDE SEQUENCE [LARGE SCALE GENOMIC DNA]</scope>
    <source>
        <strain evidence="1 2">DSM 18684</strain>
    </source>
</reference>
<sequence>MKLFILFTKEINNLNIDKEDFVLSYYADIITDGNNLKVESGYYENDSYFEQVSTHFNNFSSQLNTSFAEVFESNKTIAYRNLQIPFKWIATINELLLNNPITEIIISDIVLNANYLPYYESEGEFTRQLLYKPFDFLPDLILQYLKSNHQKIDIVLLKKRSKVGLAWRIFGRRYILLFLKFLLLLVKFIKYKLGVRTVLLGASNNPEILFCSRGPAHLQYMQTLIGEKANYFTHVAEGITSSGQSISYLKTKNLAGEYYLNLMSFGDLFFSLTETLGLIFKTLFLNKTTFKHLGANLNLNSLLREMVIHQFDVKVYERNVERCLKNSSKLKTSIKILVTPEIYTPYAFVIAKLAKANNLKSLQVQTTEMRIIKRPNFIYCDKFLFSSKQKSQELIDKIPHQAELGDFWGNPTLNLTSQELYPIERTIDVVVYTQPRVEEEYDHIIISKLVSLKKSGLPIAIYIKPHPRELRSKFERYGIDITVYDSATSIDDSLTGKHLAFIKHSSVDSLILQNGRVPILYCLITKAARLYKLNHLTEVYQGTITDIDELENKLLNINLIREDYAKFKTEYFEFFYSSKDYRVFHEHLIKFATA</sequence>
<gene>
    <name evidence="1" type="ORF">SAMN04489864_101325</name>
</gene>
<dbReference type="RefSeq" id="WP_090991804.1">
    <property type="nucleotide sequence ID" value="NZ_FOPP01000001.1"/>
</dbReference>
<dbReference type="Proteomes" id="UP000199666">
    <property type="component" value="Unassembled WGS sequence"/>
</dbReference>
<keyword evidence="2" id="KW-1185">Reference proteome</keyword>
<evidence type="ECO:0000313" key="2">
    <source>
        <dbReference type="Proteomes" id="UP000199666"/>
    </source>
</evidence>
<evidence type="ECO:0000313" key="1">
    <source>
        <dbReference type="EMBL" id="SFG62650.1"/>
    </source>
</evidence>
<name>A0A1I2TCR8_9SPHI</name>
<dbReference type="AlphaFoldDB" id="A0A1I2TCR8"/>
<organism evidence="1 2">
    <name type="scientific">Pedobacter insulae</name>
    <dbReference type="NCBI Taxonomy" id="414048"/>
    <lineage>
        <taxon>Bacteria</taxon>
        <taxon>Pseudomonadati</taxon>
        <taxon>Bacteroidota</taxon>
        <taxon>Sphingobacteriia</taxon>
        <taxon>Sphingobacteriales</taxon>
        <taxon>Sphingobacteriaceae</taxon>
        <taxon>Pedobacter</taxon>
    </lineage>
</organism>
<protein>
    <submittedName>
        <fullName evidence="1">Uncharacterized protein</fullName>
    </submittedName>
</protein>
<dbReference type="OrthoDB" id="1493288at2"/>
<dbReference type="EMBL" id="FOPP01000001">
    <property type="protein sequence ID" value="SFG62650.1"/>
    <property type="molecule type" value="Genomic_DNA"/>
</dbReference>
<dbReference type="STRING" id="414048.SAMN04489864_101325"/>
<proteinExistence type="predicted"/>